<feature type="region of interest" description="Disordered" evidence="1">
    <location>
        <begin position="415"/>
        <end position="437"/>
    </location>
</feature>
<dbReference type="Pfam" id="PF01822">
    <property type="entry name" value="WSC"/>
    <property type="match status" value="1"/>
</dbReference>
<sequence length="488" mass="50836">MTDTRRFRLWPVAVLVVALIHRSAADGSNSGLSQTYCSSQNTGSNFNAVFNIYQSNGACYDQCQSSYAFAIVQYQQCWCSNYIPGDQQSIGLCNQNCPGYPDDKCGNATTGLYGYIQLPNVKASGTTGASSSQPSSTSATSVIQSSLSSTITSSTPTSSTSSPSTSTSSTQQTTTTQQPTTTSQDPATSYVSVTIYQTVVQSQQASIMVSHVTPTPPSSSTTPSSSSSSSISLSPTLSSTLTPAVAQVAATPTTSSSWMSPSLTPSPVTSVQVVTVAGAIVTHTVTSTPLVAPAPSSESMTFQRKGLSGGAVAGIVIASLIGAIALVVGAVLVRRRRRQGDNDDAEGAGAAQKRSGPNSPRRNVSVLSKTGLLSRGRAPSITEKEFDPPIYGTGHNSMRHSTFFASAAASEAQAVSPVSPLGSTHEDAGGRRHSRPLVYDQRLNPSALFLHADGSGSRISVQDAQDYSRPLGVTNPDVRRSFDSRTSR</sequence>
<dbReference type="STRING" id="717646.M2N4C2"/>
<protein>
    <recommendedName>
        <fullName evidence="4">WSC domain-containing protein</fullName>
    </recommendedName>
</protein>
<feature type="region of interest" description="Disordered" evidence="1">
    <location>
        <begin position="210"/>
        <end position="233"/>
    </location>
</feature>
<feature type="signal peptide" evidence="3">
    <location>
        <begin position="1"/>
        <end position="25"/>
    </location>
</feature>
<keyword evidence="6" id="KW-1185">Reference proteome</keyword>
<dbReference type="RefSeq" id="XP_007673516.1">
    <property type="nucleotide sequence ID" value="XM_007675326.1"/>
</dbReference>
<keyword evidence="3" id="KW-0732">Signal</keyword>
<feature type="region of interest" description="Disordered" evidence="1">
    <location>
        <begin position="148"/>
        <end position="186"/>
    </location>
</feature>
<dbReference type="PANTHER" id="PTHR16861">
    <property type="entry name" value="GLYCOPROTEIN 38"/>
    <property type="match status" value="1"/>
</dbReference>
<dbReference type="InterPro" id="IPR002889">
    <property type="entry name" value="WSC_carb-bd"/>
</dbReference>
<dbReference type="OMA" id="QIDPRMD"/>
<feature type="domain" description="WSC" evidence="4">
    <location>
        <begin position="31"/>
        <end position="118"/>
    </location>
</feature>
<feature type="chain" id="PRO_5004022265" description="WSC domain-containing protein" evidence="3">
    <location>
        <begin position="26"/>
        <end position="488"/>
    </location>
</feature>
<keyword evidence="2" id="KW-0472">Membrane</keyword>
<feature type="region of interest" description="Disordered" evidence="1">
    <location>
        <begin position="339"/>
        <end position="388"/>
    </location>
</feature>
<evidence type="ECO:0000256" key="2">
    <source>
        <dbReference type="SAM" id="Phobius"/>
    </source>
</evidence>
<dbReference type="EMBL" id="KB445552">
    <property type="protein sequence ID" value="EMC98838.1"/>
    <property type="molecule type" value="Genomic_DNA"/>
</dbReference>
<evidence type="ECO:0000313" key="5">
    <source>
        <dbReference type="EMBL" id="EMC98838.1"/>
    </source>
</evidence>
<keyword evidence="2" id="KW-0812">Transmembrane</keyword>
<feature type="compositionally biased region" description="Low complexity" evidence="1">
    <location>
        <begin position="218"/>
        <end position="233"/>
    </location>
</feature>
<name>M2N4C2_BAUPA</name>
<feature type="region of interest" description="Disordered" evidence="1">
    <location>
        <begin position="461"/>
        <end position="488"/>
    </location>
</feature>
<dbReference type="HOGENOM" id="CLU_024893_2_1_1"/>
<dbReference type="OrthoDB" id="2537459at2759"/>
<evidence type="ECO:0000256" key="1">
    <source>
        <dbReference type="SAM" id="MobiDB-lite"/>
    </source>
</evidence>
<feature type="compositionally biased region" description="Basic and acidic residues" evidence="1">
    <location>
        <begin position="477"/>
        <end position="488"/>
    </location>
</feature>
<gene>
    <name evidence="5" type="ORF">BAUCODRAFT_31100</name>
</gene>
<dbReference type="KEGG" id="bcom:BAUCODRAFT_31100"/>
<feature type="compositionally biased region" description="Polar residues" evidence="1">
    <location>
        <begin position="355"/>
        <end position="368"/>
    </location>
</feature>
<evidence type="ECO:0000256" key="3">
    <source>
        <dbReference type="SAM" id="SignalP"/>
    </source>
</evidence>
<dbReference type="PANTHER" id="PTHR16861:SF4">
    <property type="entry name" value="SH3 DOMAIN PROTEIN (AFU_ORTHOLOGUE AFUA_1G13610)"/>
    <property type="match status" value="1"/>
</dbReference>
<dbReference type="AlphaFoldDB" id="M2N4C2"/>
<dbReference type="GeneID" id="19111382"/>
<organism evidence="5 6">
    <name type="scientific">Baudoinia panamericana (strain UAMH 10762)</name>
    <name type="common">Angels' share fungus</name>
    <name type="synonym">Baudoinia compniacensis (strain UAMH 10762)</name>
    <dbReference type="NCBI Taxonomy" id="717646"/>
    <lineage>
        <taxon>Eukaryota</taxon>
        <taxon>Fungi</taxon>
        <taxon>Dikarya</taxon>
        <taxon>Ascomycota</taxon>
        <taxon>Pezizomycotina</taxon>
        <taxon>Dothideomycetes</taxon>
        <taxon>Dothideomycetidae</taxon>
        <taxon>Mycosphaerellales</taxon>
        <taxon>Teratosphaeriaceae</taxon>
        <taxon>Baudoinia</taxon>
    </lineage>
</organism>
<dbReference type="SMART" id="SM00321">
    <property type="entry name" value="WSC"/>
    <property type="match status" value="1"/>
</dbReference>
<feature type="transmembrane region" description="Helical" evidence="2">
    <location>
        <begin position="307"/>
        <end position="333"/>
    </location>
</feature>
<accession>M2N4C2</accession>
<dbReference type="eggNOG" id="KOG4157">
    <property type="taxonomic scope" value="Eukaryota"/>
</dbReference>
<dbReference type="PROSITE" id="PS51212">
    <property type="entry name" value="WSC"/>
    <property type="match status" value="1"/>
</dbReference>
<evidence type="ECO:0000259" key="4">
    <source>
        <dbReference type="PROSITE" id="PS51212"/>
    </source>
</evidence>
<dbReference type="Proteomes" id="UP000011761">
    <property type="component" value="Unassembled WGS sequence"/>
</dbReference>
<proteinExistence type="predicted"/>
<evidence type="ECO:0000313" key="6">
    <source>
        <dbReference type="Proteomes" id="UP000011761"/>
    </source>
</evidence>
<keyword evidence="2" id="KW-1133">Transmembrane helix</keyword>
<reference evidence="5 6" key="1">
    <citation type="journal article" date="2012" name="PLoS Pathog.">
        <title>Diverse lifestyles and strategies of plant pathogenesis encoded in the genomes of eighteen Dothideomycetes fungi.</title>
        <authorList>
            <person name="Ohm R.A."/>
            <person name="Feau N."/>
            <person name="Henrissat B."/>
            <person name="Schoch C.L."/>
            <person name="Horwitz B.A."/>
            <person name="Barry K.W."/>
            <person name="Condon B.J."/>
            <person name="Copeland A.C."/>
            <person name="Dhillon B."/>
            <person name="Glaser F."/>
            <person name="Hesse C.N."/>
            <person name="Kosti I."/>
            <person name="LaButti K."/>
            <person name="Lindquist E.A."/>
            <person name="Lucas S."/>
            <person name="Salamov A.A."/>
            <person name="Bradshaw R.E."/>
            <person name="Ciuffetti L."/>
            <person name="Hamelin R.C."/>
            <person name="Kema G.H.J."/>
            <person name="Lawrence C."/>
            <person name="Scott J.A."/>
            <person name="Spatafora J.W."/>
            <person name="Turgeon B.G."/>
            <person name="de Wit P.J.G.M."/>
            <person name="Zhong S."/>
            <person name="Goodwin S.B."/>
            <person name="Grigoriev I.V."/>
        </authorList>
    </citation>
    <scope>NUCLEOTIDE SEQUENCE [LARGE SCALE GENOMIC DNA]</scope>
    <source>
        <strain evidence="5 6">UAMH 10762</strain>
    </source>
</reference>